<dbReference type="PROSITE" id="PS00062">
    <property type="entry name" value="ALDOKETO_REDUCTASE_2"/>
    <property type="match status" value="1"/>
</dbReference>
<gene>
    <name evidence="5" type="ORF">M9Y10_018417</name>
</gene>
<accession>A0ABR2HNT0</accession>
<dbReference type="Proteomes" id="UP001470230">
    <property type="component" value="Unassembled WGS sequence"/>
</dbReference>
<evidence type="ECO:0000256" key="1">
    <source>
        <dbReference type="ARBA" id="ARBA00007905"/>
    </source>
</evidence>
<dbReference type="PANTHER" id="PTHR43827:SF3">
    <property type="entry name" value="NADP-DEPENDENT OXIDOREDUCTASE DOMAIN-CONTAINING PROTEIN"/>
    <property type="match status" value="1"/>
</dbReference>
<dbReference type="Gene3D" id="3.20.20.100">
    <property type="entry name" value="NADP-dependent oxidoreductase domain"/>
    <property type="match status" value="1"/>
</dbReference>
<protein>
    <recommendedName>
        <fullName evidence="4">NADP-dependent oxidoreductase domain-containing protein</fullName>
    </recommendedName>
</protein>
<evidence type="ECO:0000256" key="2">
    <source>
        <dbReference type="ARBA" id="ARBA00022857"/>
    </source>
</evidence>
<dbReference type="EMBL" id="JAPFFF010000024">
    <property type="protein sequence ID" value="KAK8850288.1"/>
    <property type="molecule type" value="Genomic_DNA"/>
</dbReference>
<dbReference type="InterPro" id="IPR020471">
    <property type="entry name" value="AKR"/>
</dbReference>
<evidence type="ECO:0000259" key="4">
    <source>
        <dbReference type="Pfam" id="PF00248"/>
    </source>
</evidence>
<dbReference type="Pfam" id="PF00248">
    <property type="entry name" value="Aldo_ket_red"/>
    <property type="match status" value="1"/>
</dbReference>
<sequence length="483" mass="55686">MDEIKEYPIWLTIHSHPIMQTGTLNLKNNVQVDLHEFLTDSFSSYIPLIKILDISGNFSIESLEGLPYLPHIHVFNANATGLLTFKNFKSISHATKVSFKDTPISKYITYRLAILLIFGKKLISIDGSIISNNLYQKYEQYPKYASELVNRGWIVEFPCPNENRLAFLCDLYNLERPAELDNILAIDKPDDDISESSISQSNSTFNFIDSFQNIVNEYHSRQKQMFKDAEVFFAPSVTKKKNPRNVGRELAISIKNLFFEHGRLINENDLQGTLRAVDELCQKALLKKKISESLTKQNYFFQDEAEKSVEAALKNGYRLIDTVNAYRNAKAVGKAIKNSGIPREEIFLSTKLWPTYYEDENAINNTLQRLQTSYIDLLFLHQPSGNFMAGCRQIEKAYREGRVKSIGISNFHDEKLEKLLGECEIQPHVIQLEAHPYYTQHQIINILKQYETRLMSWYPLDHGDKGLIEEFVFTNLAKKISLI</sequence>
<feature type="domain" description="NADP-dependent oxidoreductase" evidence="4">
    <location>
        <begin position="297"/>
        <end position="463"/>
    </location>
</feature>
<dbReference type="SUPFAM" id="SSF52058">
    <property type="entry name" value="L domain-like"/>
    <property type="match status" value="1"/>
</dbReference>
<evidence type="ECO:0000256" key="3">
    <source>
        <dbReference type="ARBA" id="ARBA00023002"/>
    </source>
</evidence>
<proteinExistence type="inferred from homology"/>
<keyword evidence="3" id="KW-0560">Oxidoreductase</keyword>
<dbReference type="InterPro" id="IPR036812">
    <property type="entry name" value="NAD(P)_OxRdtase_dom_sf"/>
</dbReference>
<dbReference type="PRINTS" id="PR00069">
    <property type="entry name" value="ALDKETRDTASE"/>
</dbReference>
<organism evidence="5 6">
    <name type="scientific">Tritrichomonas musculus</name>
    <dbReference type="NCBI Taxonomy" id="1915356"/>
    <lineage>
        <taxon>Eukaryota</taxon>
        <taxon>Metamonada</taxon>
        <taxon>Parabasalia</taxon>
        <taxon>Tritrichomonadida</taxon>
        <taxon>Tritrichomonadidae</taxon>
        <taxon>Tritrichomonas</taxon>
    </lineage>
</organism>
<name>A0ABR2HNT0_9EUKA</name>
<comment type="caution">
    <text evidence="5">The sequence shown here is derived from an EMBL/GenBank/DDBJ whole genome shotgun (WGS) entry which is preliminary data.</text>
</comment>
<reference evidence="5 6" key="1">
    <citation type="submission" date="2024-04" db="EMBL/GenBank/DDBJ databases">
        <title>Tritrichomonas musculus Genome.</title>
        <authorList>
            <person name="Alves-Ferreira E."/>
            <person name="Grigg M."/>
            <person name="Lorenzi H."/>
            <person name="Galac M."/>
        </authorList>
    </citation>
    <scope>NUCLEOTIDE SEQUENCE [LARGE SCALE GENOMIC DNA]</scope>
    <source>
        <strain evidence="5 6">EAF2021</strain>
    </source>
</reference>
<keyword evidence="6" id="KW-1185">Reference proteome</keyword>
<comment type="similarity">
    <text evidence="1">Belongs to the aldo/keto reductase family.</text>
</comment>
<dbReference type="PANTHER" id="PTHR43827">
    <property type="entry name" value="2,5-DIKETO-D-GLUCONIC ACID REDUCTASE"/>
    <property type="match status" value="1"/>
</dbReference>
<dbReference type="SUPFAM" id="SSF51430">
    <property type="entry name" value="NAD(P)-linked oxidoreductase"/>
    <property type="match status" value="1"/>
</dbReference>
<evidence type="ECO:0000313" key="6">
    <source>
        <dbReference type="Proteomes" id="UP001470230"/>
    </source>
</evidence>
<dbReference type="InterPro" id="IPR018170">
    <property type="entry name" value="Aldo/ket_reductase_CS"/>
</dbReference>
<dbReference type="InterPro" id="IPR023210">
    <property type="entry name" value="NADP_OxRdtase_dom"/>
</dbReference>
<keyword evidence="2" id="KW-0521">NADP</keyword>
<evidence type="ECO:0000313" key="5">
    <source>
        <dbReference type="EMBL" id="KAK8850288.1"/>
    </source>
</evidence>